<dbReference type="PANTHER" id="PTHR19303:SF73">
    <property type="entry name" value="PROTEIN PDC2"/>
    <property type="match status" value="1"/>
</dbReference>
<reference evidence="3 4" key="1">
    <citation type="submission" date="2023-02" db="EMBL/GenBank/DDBJ databases">
        <title>LHISI_Scaffold_Assembly.</title>
        <authorList>
            <person name="Stuart O.P."/>
            <person name="Cleave R."/>
            <person name="Magrath M.J.L."/>
            <person name="Mikheyev A.S."/>
        </authorList>
    </citation>
    <scope>NUCLEOTIDE SEQUENCE [LARGE SCALE GENOMIC DNA]</scope>
    <source>
        <strain evidence="3">Daus_M_001</strain>
        <tissue evidence="3">Leg muscle</tissue>
    </source>
</reference>
<protein>
    <recommendedName>
        <fullName evidence="2">DDE-1 domain-containing protein</fullName>
    </recommendedName>
</protein>
<dbReference type="Gene3D" id="1.10.10.60">
    <property type="entry name" value="Homeodomain-like"/>
    <property type="match status" value="1"/>
</dbReference>
<keyword evidence="4" id="KW-1185">Reference proteome</keyword>
<comment type="caution">
    <text evidence="3">The sequence shown here is derived from an EMBL/GenBank/DDBJ whole genome shotgun (WGS) entry which is preliminary data.</text>
</comment>
<feature type="region of interest" description="Disordered" evidence="1">
    <location>
        <begin position="272"/>
        <end position="291"/>
    </location>
</feature>
<organism evidence="3 4">
    <name type="scientific">Dryococelus australis</name>
    <dbReference type="NCBI Taxonomy" id="614101"/>
    <lineage>
        <taxon>Eukaryota</taxon>
        <taxon>Metazoa</taxon>
        <taxon>Ecdysozoa</taxon>
        <taxon>Arthropoda</taxon>
        <taxon>Hexapoda</taxon>
        <taxon>Insecta</taxon>
        <taxon>Pterygota</taxon>
        <taxon>Neoptera</taxon>
        <taxon>Polyneoptera</taxon>
        <taxon>Phasmatodea</taxon>
        <taxon>Verophasmatodea</taxon>
        <taxon>Anareolatae</taxon>
        <taxon>Phasmatidae</taxon>
        <taxon>Eurycanthinae</taxon>
        <taxon>Dryococelus</taxon>
    </lineage>
</organism>
<evidence type="ECO:0000313" key="3">
    <source>
        <dbReference type="EMBL" id="KAJ8888636.1"/>
    </source>
</evidence>
<dbReference type="EMBL" id="JARBHB010000003">
    <property type="protein sequence ID" value="KAJ8888636.1"/>
    <property type="molecule type" value="Genomic_DNA"/>
</dbReference>
<dbReference type="InterPro" id="IPR050863">
    <property type="entry name" value="CenT-Element_Derived"/>
</dbReference>
<name>A0ABQ9HX07_9NEOP</name>
<dbReference type="Proteomes" id="UP001159363">
    <property type="component" value="Chromosome 3"/>
</dbReference>
<gene>
    <name evidence="3" type="ORF">PR048_008128</name>
</gene>
<accession>A0ABQ9HX07</accession>
<sequence length="403" mass="45452">MVRSGEIAKPACKWPTGAKKTDKLALRLGIDDLKGSSGWLDHFKVRHGISCHKIVGKSVSVDPKSVSEWLPLLQNVLSRYQPRDVYNAKLGMLYNLMPDRILAVKGDVCKGTKRSKEHLTALLCCNMDGSDKMKPLVICKLKKHRGFRGNILKCNYDFNKKAWMTSAVFTMWLHCFVAKMGAANRKVILFVDNCPAHPELDNIRNIELVFLPKNTTSMLQPLDKWDVFSALEAIVTSWRAVQQKTIANCFRHAHFVTTVDKEAAIQVLLTATSSEDPDDPPPVDTEPQPDPLTVPVGLYDCHSAMSLSQQTITSQFGVPSTMQMMSRGSRSRVVKNMGRVKQKNLLKFPQRETYSKPGLSMPVLRGHGANEEMWLHFTHLSVFVEQTLVKKKQTTIIKDFFKK</sequence>
<feature type="compositionally biased region" description="Pro residues" evidence="1">
    <location>
        <begin position="282"/>
        <end position="291"/>
    </location>
</feature>
<dbReference type="PANTHER" id="PTHR19303">
    <property type="entry name" value="TRANSPOSON"/>
    <property type="match status" value="1"/>
</dbReference>
<dbReference type="InterPro" id="IPR004875">
    <property type="entry name" value="DDE_SF_endonuclease_dom"/>
</dbReference>
<feature type="domain" description="DDE-1" evidence="2">
    <location>
        <begin position="116"/>
        <end position="224"/>
    </location>
</feature>
<evidence type="ECO:0000313" key="4">
    <source>
        <dbReference type="Proteomes" id="UP001159363"/>
    </source>
</evidence>
<evidence type="ECO:0000256" key="1">
    <source>
        <dbReference type="SAM" id="MobiDB-lite"/>
    </source>
</evidence>
<dbReference type="Pfam" id="PF03184">
    <property type="entry name" value="DDE_1"/>
    <property type="match status" value="1"/>
</dbReference>
<evidence type="ECO:0000259" key="2">
    <source>
        <dbReference type="Pfam" id="PF03184"/>
    </source>
</evidence>
<proteinExistence type="predicted"/>